<accession>A0A919N3Y2</accession>
<evidence type="ECO:0000313" key="1">
    <source>
        <dbReference type="EMBL" id="GIF03941.1"/>
    </source>
</evidence>
<keyword evidence="2" id="KW-1185">Reference proteome</keyword>
<reference evidence="1" key="1">
    <citation type="submission" date="2021-01" db="EMBL/GenBank/DDBJ databases">
        <title>Whole genome shotgun sequence of Actinoplanes siamensis NBRC 109076.</title>
        <authorList>
            <person name="Komaki H."/>
            <person name="Tamura T."/>
        </authorList>
    </citation>
    <scope>NUCLEOTIDE SEQUENCE</scope>
    <source>
        <strain evidence="1">NBRC 109076</strain>
    </source>
</reference>
<protein>
    <submittedName>
        <fullName evidence="1">Uncharacterized protein</fullName>
    </submittedName>
</protein>
<proteinExistence type="predicted"/>
<dbReference type="AlphaFoldDB" id="A0A919N3Y2"/>
<evidence type="ECO:0000313" key="2">
    <source>
        <dbReference type="Proteomes" id="UP000629619"/>
    </source>
</evidence>
<dbReference type="EMBL" id="BOMW01000014">
    <property type="protein sequence ID" value="GIF03941.1"/>
    <property type="molecule type" value="Genomic_DNA"/>
</dbReference>
<gene>
    <name evidence="1" type="ORF">Asi03nite_14790</name>
</gene>
<dbReference type="RefSeq" id="WP_203677630.1">
    <property type="nucleotide sequence ID" value="NZ_BOMW01000014.1"/>
</dbReference>
<dbReference type="Proteomes" id="UP000629619">
    <property type="component" value="Unassembled WGS sequence"/>
</dbReference>
<sequence>MVRDAVLVRPAAAPGFSNAAIINARSSQIWKKIIATCRGCTKANVDRNVRLLIDRYNSFSVDVASRSLPVTGFDVASALVAAGISTTASVRWDSAELTIDPKTVGQLSDGLWLRIGRNDLSPASIAYADEYCGAYPGEAQTGTDPVKKILAGPASCGSRVPGPVNAIKPVSCLISGVDDASAPAVLAETWPVRDDGAHVRSRNPKHWFTDVRACMKDKN</sequence>
<name>A0A919N3Y2_9ACTN</name>
<comment type="caution">
    <text evidence="1">The sequence shown here is derived from an EMBL/GenBank/DDBJ whole genome shotgun (WGS) entry which is preliminary data.</text>
</comment>
<organism evidence="1 2">
    <name type="scientific">Actinoplanes siamensis</name>
    <dbReference type="NCBI Taxonomy" id="1223317"/>
    <lineage>
        <taxon>Bacteria</taxon>
        <taxon>Bacillati</taxon>
        <taxon>Actinomycetota</taxon>
        <taxon>Actinomycetes</taxon>
        <taxon>Micromonosporales</taxon>
        <taxon>Micromonosporaceae</taxon>
        <taxon>Actinoplanes</taxon>
    </lineage>
</organism>